<reference evidence="2" key="1">
    <citation type="journal article" date="2022" name="bioRxiv">
        <title>Sequencing and chromosome-scale assembly of the giantPleurodeles waltlgenome.</title>
        <authorList>
            <person name="Brown T."/>
            <person name="Elewa A."/>
            <person name="Iarovenko S."/>
            <person name="Subramanian E."/>
            <person name="Araus A.J."/>
            <person name="Petzold A."/>
            <person name="Susuki M."/>
            <person name="Suzuki K.-i.T."/>
            <person name="Hayashi T."/>
            <person name="Toyoda A."/>
            <person name="Oliveira C."/>
            <person name="Osipova E."/>
            <person name="Leigh N.D."/>
            <person name="Simon A."/>
            <person name="Yun M.H."/>
        </authorList>
    </citation>
    <scope>NUCLEOTIDE SEQUENCE</scope>
    <source>
        <strain evidence="2">20211129_DDA</strain>
        <tissue evidence="2">Liver</tissue>
    </source>
</reference>
<dbReference type="EMBL" id="JANPWB010000005">
    <property type="protein sequence ID" value="KAJ1187067.1"/>
    <property type="molecule type" value="Genomic_DNA"/>
</dbReference>
<comment type="caution">
    <text evidence="2">The sequence shown here is derived from an EMBL/GenBank/DDBJ whole genome shotgun (WGS) entry which is preliminary data.</text>
</comment>
<evidence type="ECO:0000313" key="3">
    <source>
        <dbReference type="Proteomes" id="UP001066276"/>
    </source>
</evidence>
<proteinExistence type="predicted"/>
<keyword evidence="1" id="KW-0732">Signal</keyword>
<protein>
    <recommendedName>
        <fullName evidence="4">Secreted protein</fullName>
    </recommendedName>
</protein>
<evidence type="ECO:0008006" key="4">
    <source>
        <dbReference type="Google" id="ProtNLM"/>
    </source>
</evidence>
<evidence type="ECO:0000313" key="2">
    <source>
        <dbReference type="EMBL" id="KAJ1187067.1"/>
    </source>
</evidence>
<dbReference type="AlphaFoldDB" id="A0AAV7UHJ5"/>
<gene>
    <name evidence="2" type="ORF">NDU88_003846</name>
</gene>
<accession>A0AAV7UHJ5</accession>
<organism evidence="2 3">
    <name type="scientific">Pleurodeles waltl</name>
    <name type="common">Iberian ribbed newt</name>
    <dbReference type="NCBI Taxonomy" id="8319"/>
    <lineage>
        <taxon>Eukaryota</taxon>
        <taxon>Metazoa</taxon>
        <taxon>Chordata</taxon>
        <taxon>Craniata</taxon>
        <taxon>Vertebrata</taxon>
        <taxon>Euteleostomi</taxon>
        <taxon>Amphibia</taxon>
        <taxon>Batrachia</taxon>
        <taxon>Caudata</taxon>
        <taxon>Salamandroidea</taxon>
        <taxon>Salamandridae</taxon>
        <taxon>Pleurodelinae</taxon>
        <taxon>Pleurodeles</taxon>
    </lineage>
</organism>
<evidence type="ECO:0000256" key="1">
    <source>
        <dbReference type="SAM" id="SignalP"/>
    </source>
</evidence>
<feature type="chain" id="PRO_5043485114" description="Secreted protein" evidence="1">
    <location>
        <begin position="24"/>
        <end position="113"/>
    </location>
</feature>
<feature type="signal peptide" evidence="1">
    <location>
        <begin position="1"/>
        <end position="23"/>
    </location>
</feature>
<dbReference type="Proteomes" id="UP001066276">
    <property type="component" value="Chromosome 3_1"/>
</dbReference>
<sequence length="113" mass="12505">MLTDAGAGWLAFWFWLRRCATEARRSDFGVFTGWEGLLLSPVSYPAEAEAVPGSRSRSCSCSHGALRRLEETCCVLLAGVSRSCSCCQPLQWPEEFPGRILPCCAALRHFEAF</sequence>
<keyword evidence="3" id="KW-1185">Reference proteome</keyword>
<name>A0AAV7UHJ5_PLEWA</name>